<evidence type="ECO:0000313" key="4">
    <source>
        <dbReference type="Proteomes" id="UP000198559"/>
    </source>
</evidence>
<proteinExistence type="predicted"/>
<reference evidence="3" key="2">
    <citation type="submission" date="2016-06" db="EMBL/GenBank/DDBJ databases">
        <authorList>
            <person name="Olsen C.W."/>
            <person name="Carey S."/>
            <person name="Hinshaw L."/>
            <person name="Karasin A.I."/>
        </authorList>
    </citation>
    <scope>NUCLEOTIDE SEQUENCE [LARGE SCALE GENOMIC DNA]</scope>
    <source>
        <strain evidence="2">BazSymA</strain>
        <strain evidence="3">BazSymB</strain>
    </source>
</reference>
<dbReference type="AlphaFoldDB" id="A0A1H6K5R9"/>
<evidence type="ECO:0000313" key="3">
    <source>
        <dbReference type="EMBL" id="SEH70405.1"/>
    </source>
</evidence>
<dbReference type="GO" id="GO:0005507">
    <property type="term" value="F:copper ion binding"/>
    <property type="evidence" value="ECO:0007669"/>
    <property type="project" value="InterPro"/>
</dbReference>
<keyword evidence="1" id="KW-0732">Signal</keyword>
<evidence type="ECO:0000313" key="5">
    <source>
        <dbReference type="Proteomes" id="UP000198988"/>
    </source>
</evidence>
<dbReference type="GO" id="GO:0006878">
    <property type="term" value="P:intracellular copper ion homeostasis"/>
    <property type="evidence" value="ECO:0007669"/>
    <property type="project" value="InterPro"/>
</dbReference>
<sequence length="234" mass="26372">MKYLKAVTISCLFVLTSLSFAMGIEDDPILTKVMGEIELRSTDGANPRAWDIEAWMGQDLNKFWVKTRGEKVAGKTEKSELQLLYSKAITPFWDLQFGVKEDLQPKPKRNWGVIAAKGLAPYLLEVDASLFVGESGRLGVRLDAEYEYMFSQKLILSPEVEINAFSKDDELTGTGKGLSSVEAGLRLRYEVTREFAPYIGINWEKKYGNTANFSIAEGEDIEDAQIVVGMRFWF</sequence>
<dbReference type="Proteomes" id="UP000198559">
    <property type="component" value="Unassembled WGS sequence"/>
</dbReference>
<feature type="chain" id="PRO_5014063572" evidence="1">
    <location>
        <begin position="22"/>
        <end position="234"/>
    </location>
</feature>
<reference evidence="4 5" key="1">
    <citation type="submission" date="2016-06" db="EMBL/GenBank/DDBJ databases">
        <authorList>
            <person name="Petersen J."/>
            <person name="Sayavedra L."/>
        </authorList>
    </citation>
    <scope>NUCLEOTIDE SEQUENCE [LARGE SCALE GENOMIC DNA]</scope>
    <source>
        <strain evidence="5">BazSymA</strain>
        <strain evidence="4">BazSymB</strain>
    </source>
</reference>
<gene>
    <name evidence="2" type="ORF">BAZSYMA_ACONTIG00039_7</name>
    <name evidence="3" type="ORF">BAZSYMB_SCAFFOLD00023_6</name>
</gene>
<dbReference type="Pfam" id="PF05275">
    <property type="entry name" value="CopB"/>
    <property type="match status" value="1"/>
</dbReference>
<dbReference type="InterPro" id="IPR007939">
    <property type="entry name" value="Cu-R_B_prcur"/>
</dbReference>
<evidence type="ECO:0000256" key="1">
    <source>
        <dbReference type="SAM" id="SignalP"/>
    </source>
</evidence>
<dbReference type="EMBL" id="CVUD02000101">
    <property type="protein sequence ID" value="SEH70405.1"/>
    <property type="molecule type" value="Genomic_DNA"/>
</dbReference>
<accession>A0A1H6K5R9</accession>
<dbReference type="Proteomes" id="UP000198988">
    <property type="component" value="Unassembled WGS sequence"/>
</dbReference>
<dbReference type="STRING" id="235205.BAZSYMB_SCAFFOLD00023_6"/>
<dbReference type="OrthoDB" id="9778934at2"/>
<dbReference type="RefSeq" id="WP_090715014.1">
    <property type="nucleotide sequence ID" value="NZ_CAESAP020000072.1"/>
</dbReference>
<dbReference type="EMBL" id="CDSC02000094">
    <property type="protein sequence ID" value="SEH67606.1"/>
    <property type="molecule type" value="Genomic_DNA"/>
</dbReference>
<dbReference type="GO" id="GO:0009279">
    <property type="term" value="C:cell outer membrane"/>
    <property type="evidence" value="ECO:0007669"/>
    <property type="project" value="InterPro"/>
</dbReference>
<name>A0A1H6K5R9_9GAMM</name>
<protein>
    <submittedName>
        <fullName evidence="3">Copper resistance protein B</fullName>
    </submittedName>
</protein>
<feature type="signal peptide" evidence="1">
    <location>
        <begin position="1"/>
        <end position="21"/>
    </location>
</feature>
<evidence type="ECO:0000313" key="2">
    <source>
        <dbReference type="EMBL" id="SEH67606.1"/>
    </source>
</evidence>
<organism evidence="3 4">
    <name type="scientific">Bathymodiolus azoricus thioautotrophic gill symbiont</name>
    <dbReference type="NCBI Taxonomy" id="235205"/>
    <lineage>
        <taxon>Bacteria</taxon>
        <taxon>Pseudomonadati</taxon>
        <taxon>Pseudomonadota</taxon>
        <taxon>Gammaproteobacteria</taxon>
        <taxon>sulfur-oxidizing symbionts</taxon>
    </lineage>
</organism>